<evidence type="ECO:0000256" key="5">
    <source>
        <dbReference type="ARBA" id="ARBA00023295"/>
    </source>
</evidence>
<dbReference type="Proteomes" id="UP001250698">
    <property type="component" value="Unassembled WGS sequence"/>
</dbReference>
<keyword evidence="2" id="KW-0858">Xylan degradation</keyword>
<dbReference type="RefSeq" id="WP_315996333.1">
    <property type="nucleotide sequence ID" value="NZ_JAWDJT010000001.1"/>
</dbReference>
<dbReference type="PANTHER" id="PTHR43772">
    <property type="entry name" value="ENDO-1,4-BETA-XYLANASE"/>
    <property type="match status" value="1"/>
</dbReference>
<dbReference type="InterPro" id="IPR006710">
    <property type="entry name" value="Glyco_hydro_43"/>
</dbReference>
<keyword evidence="5 6" id="KW-0326">Glycosidase</keyword>
<evidence type="ECO:0000313" key="8">
    <source>
        <dbReference type="Proteomes" id="UP001250698"/>
    </source>
</evidence>
<evidence type="ECO:0000256" key="1">
    <source>
        <dbReference type="ARBA" id="ARBA00009865"/>
    </source>
</evidence>
<dbReference type="InterPro" id="IPR023296">
    <property type="entry name" value="Glyco_hydro_beta-prop_sf"/>
</dbReference>
<proteinExistence type="inferred from homology"/>
<accession>A0ABU3TBR3</accession>
<name>A0ABU3TBR3_9BACT</name>
<dbReference type="Gene3D" id="2.115.10.20">
    <property type="entry name" value="Glycosyl hydrolase domain, family 43"/>
    <property type="match status" value="1"/>
</dbReference>
<dbReference type="CDD" id="cd18618">
    <property type="entry name" value="GH43_Xsa43E-like"/>
    <property type="match status" value="1"/>
</dbReference>
<keyword evidence="3 6" id="KW-0378">Hydrolase</keyword>
<protein>
    <submittedName>
        <fullName evidence="7">Glycoside hydrolase family 43 protein</fullName>
    </submittedName>
</protein>
<sequence>MKYPQFLLTAALLSLAACQEKEEADPFVVPPAPVFRNPIITNKFSADPAALVHNGRVYVYAGRDEAAVGQNQYVMNEWLCYSSADMVTWQEHPSPLNVQAFAWARADAWASQVVERGGKFYWYITADHRTVPGKAIGVAVADSPTGPFRDARGSALITNAMTTAVSSFFDDIDPTVIIDDAGQAWLYWGNTACYYARLKPNMTELDGPIQTVSLPDFTEAPWVHKRGKWYYLSYASGFPERISYAMSRRPDGPWQPKGLLTDFPTNSNTSHQAIISFKGRDYFVYHNGSLPGGGSYRRSVCVDYLTYNADSTLQTVNMTTLGVSPAQ</sequence>
<comment type="similarity">
    <text evidence="1 6">Belongs to the glycosyl hydrolase 43 family.</text>
</comment>
<keyword evidence="2" id="KW-0624">Polysaccharide degradation</keyword>
<evidence type="ECO:0000256" key="3">
    <source>
        <dbReference type="ARBA" id="ARBA00022801"/>
    </source>
</evidence>
<keyword evidence="4" id="KW-0119">Carbohydrate metabolism</keyword>
<dbReference type="GO" id="GO:0016787">
    <property type="term" value="F:hydrolase activity"/>
    <property type="evidence" value="ECO:0007669"/>
    <property type="project" value="UniProtKB-KW"/>
</dbReference>
<dbReference type="InterPro" id="IPR052176">
    <property type="entry name" value="Glycosyl_Hydrlase_43_Enz"/>
</dbReference>
<dbReference type="Pfam" id="PF04616">
    <property type="entry name" value="Glyco_hydro_43"/>
    <property type="match status" value="1"/>
</dbReference>
<gene>
    <name evidence="7" type="ORF">ROI90_00255</name>
</gene>
<dbReference type="SUPFAM" id="SSF75005">
    <property type="entry name" value="Arabinanase/levansucrase/invertase"/>
    <property type="match status" value="1"/>
</dbReference>
<evidence type="ECO:0000256" key="4">
    <source>
        <dbReference type="ARBA" id="ARBA00023277"/>
    </source>
</evidence>
<dbReference type="PANTHER" id="PTHR43772:SF2">
    <property type="entry name" value="PUTATIVE (AFU_ORTHOLOGUE AFUA_2G04480)-RELATED"/>
    <property type="match status" value="1"/>
</dbReference>
<keyword evidence="8" id="KW-1185">Reference proteome</keyword>
<comment type="caution">
    <text evidence="7">The sequence shown here is derived from an EMBL/GenBank/DDBJ whole genome shotgun (WGS) entry which is preliminary data.</text>
</comment>
<dbReference type="EMBL" id="JAWDJT010000001">
    <property type="protein sequence ID" value="MDU0368809.1"/>
    <property type="molecule type" value="Genomic_DNA"/>
</dbReference>
<evidence type="ECO:0000256" key="6">
    <source>
        <dbReference type="RuleBase" id="RU361187"/>
    </source>
</evidence>
<dbReference type="PROSITE" id="PS51257">
    <property type="entry name" value="PROKAR_LIPOPROTEIN"/>
    <property type="match status" value="1"/>
</dbReference>
<evidence type="ECO:0000313" key="7">
    <source>
        <dbReference type="EMBL" id="MDU0368809.1"/>
    </source>
</evidence>
<organism evidence="7 8">
    <name type="scientific">Hymenobacter endophyticus</name>
    <dbReference type="NCBI Taxonomy" id="3076335"/>
    <lineage>
        <taxon>Bacteria</taxon>
        <taxon>Pseudomonadati</taxon>
        <taxon>Bacteroidota</taxon>
        <taxon>Cytophagia</taxon>
        <taxon>Cytophagales</taxon>
        <taxon>Hymenobacteraceae</taxon>
        <taxon>Hymenobacter</taxon>
    </lineage>
</organism>
<evidence type="ECO:0000256" key="2">
    <source>
        <dbReference type="ARBA" id="ARBA00022651"/>
    </source>
</evidence>
<reference evidence="7 8" key="1">
    <citation type="submission" date="2023-10" db="EMBL/GenBank/DDBJ databases">
        <title>Hymenobacter endophyticus sp. nov., an isolate from the leaf tissues of wheat.</title>
        <authorList>
            <person name="Dai Y."/>
        </authorList>
    </citation>
    <scope>NUCLEOTIDE SEQUENCE [LARGE SCALE GENOMIC DNA]</scope>
    <source>
        <strain evidence="7 8">ZK17L-C2</strain>
    </source>
</reference>